<sequence>MSAPLLSRGLQPARLSLHAFSCEGARAGIRTCGSRAAVRSPRIHQRFSPWSKAPFFAATLSASMLGFFTSARNGNLLSTTDSGSILREASPAAMTKQPYTLVFVSAGPLGVKRSDWQSWIMYFREAGYDCIDLNVELPKNPQKDVSNEKMLADEVTEQVRLSSLQRQPVVFLRDQGNAVVPSYLGTGGLFFGKRGPMSGLVMLHPDKTELVDGADWPSNTPVLVIPQTTSQAPEWADAMRGAKKATMMPDEWNEKEGLIKEVERWMRDAGL</sequence>
<gene>
    <name evidence="1" type="ORF">MVES_000091</name>
</gene>
<dbReference type="EMBL" id="KZ454987">
    <property type="protein sequence ID" value="PKI86025.1"/>
    <property type="molecule type" value="Genomic_DNA"/>
</dbReference>
<evidence type="ECO:0000313" key="2">
    <source>
        <dbReference type="Proteomes" id="UP000232875"/>
    </source>
</evidence>
<name>A0A2N1JHL7_9BASI</name>
<organism evidence="1 2">
    <name type="scientific">Malassezia vespertilionis</name>
    <dbReference type="NCBI Taxonomy" id="2020962"/>
    <lineage>
        <taxon>Eukaryota</taxon>
        <taxon>Fungi</taxon>
        <taxon>Dikarya</taxon>
        <taxon>Basidiomycota</taxon>
        <taxon>Ustilaginomycotina</taxon>
        <taxon>Malasseziomycetes</taxon>
        <taxon>Malasseziales</taxon>
        <taxon>Malasseziaceae</taxon>
        <taxon>Malassezia</taxon>
    </lineage>
</organism>
<reference evidence="1 2" key="1">
    <citation type="submission" date="2017-10" db="EMBL/GenBank/DDBJ databases">
        <title>A novel species of cold-tolerant Malassezia isolated from bats.</title>
        <authorList>
            <person name="Lorch J.M."/>
            <person name="Palmer J.M."/>
            <person name="Vanderwolf K.J."/>
            <person name="Schmidt K.Z."/>
            <person name="Verant M.L."/>
            <person name="Weller T.J."/>
            <person name="Blehert D.S."/>
        </authorList>
    </citation>
    <scope>NUCLEOTIDE SEQUENCE [LARGE SCALE GENOMIC DNA]</scope>
    <source>
        <strain evidence="1 2">NWHC:44797-103</strain>
    </source>
</reference>
<accession>A0A2N1JHL7</accession>
<keyword evidence="2" id="KW-1185">Reference proteome</keyword>
<proteinExistence type="predicted"/>
<protein>
    <submittedName>
        <fullName evidence="1">Uncharacterized protein</fullName>
    </submittedName>
</protein>
<dbReference type="AlphaFoldDB" id="A0A2N1JHL7"/>
<evidence type="ECO:0000313" key="1">
    <source>
        <dbReference type="EMBL" id="PKI86025.1"/>
    </source>
</evidence>
<dbReference type="Proteomes" id="UP000232875">
    <property type="component" value="Unassembled WGS sequence"/>
</dbReference>
<dbReference type="OrthoDB" id="3358788at2759"/>